<comment type="similarity">
    <text evidence="2">Belongs to the bacterial solute-binding protein 5 family.</text>
</comment>
<dbReference type="Proteomes" id="UP001304461">
    <property type="component" value="Unassembled WGS sequence"/>
</dbReference>
<dbReference type="Gene3D" id="3.10.105.10">
    <property type="entry name" value="Dipeptide-binding Protein, Domain 3"/>
    <property type="match status" value="1"/>
</dbReference>
<dbReference type="PROSITE" id="PS51257">
    <property type="entry name" value="PROKAR_LIPOPROTEIN"/>
    <property type="match status" value="1"/>
</dbReference>
<proteinExistence type="inferred from homology"/>
<keyword evidence="4" id="KW-0732">Signal</keyword>
<accession>A0ABU5RTR0</accession>
<dbReference type="SUPFAM" id="SSF53850">
    <property type="entry name" value="Periplasmic binding protein-like II"/>
    <property type="match status" value="1"/>
</dbReference>
<evidence type="ECO:0000256" key="4">
    <source>
        <dbReference type="ARBA" id="ARBA00022729"/>
    </source>
</evidence>
<name>A0ABU5RTR0_9CYAN</name>
<dbReference type="RefSeq" id="WP_323305139.1">
    <property type="nucleotide sequence ID" value="NZ_JAYGHX010000003.1"/>
</dbReference>
<evidence type="ECO:0000313" key="7">
    <source>
        <dbReference type="Proteomes" id="UP001304461"/>
    </source>
</evidence>
<comment type="caution">
    <text evidence="6">The sequence shown here is derived from an EMBL/GenBank/DDBJ whole genome shotgun (WGS) entry which is preliminary data.</text>
</comment>
<dbReference type="PANTHER" id="PTHR30290">
    <property type="entry name" value="PERIPLASMIC BINDING COMPONENT OF ABC TRANSPORTER"/>
    <property type="match status" value="1"/>
</dbReference>
<dbReference type="PIRSF" id="PIRSF002741">
    <property type="entry name" value="MppA"/>
    <property type="match status" value="1"/>
</dbReference>
<evidence type="ECO:0000259" key="5">
    <source>
        <dbReference type="Pfam" id="PF00496"/>
    </source>
</evidence>
<gene>
    <name evidence="6" type="ORF">VB738_07470</name>
</gene>
<dbReference type="InterPro" id="IPR039424">
    <property type="entry name" value="SBP_5"/>
</dbReference>
<sequence length="541" mass="58744">MPTTRGRTRRGPAATATALATLLLALPLLAGCQPSGSRRSLVVATKSRIDSLDPVQASRIGVMQVLSGLGDPLYAIDASGRIEPQLATALPVVSSDGLRARIPLRRGVLFHDGTRFDAAAMAFSLQRFMAIGTLGYQLSERVESVRVTAPHEIELVLKRPFSPLPRLLSAIFLTPVSPTAYRQHRDKPLNDRFVGTGPYALAFFGGQQQRLVPWSRYWGRRPANGGIDLVTLSNSTALFGALRSGEVDLLLSTGLEIDHQQALKRDAAAGRLRQAVGPSQEISLVSLLSDQPPLNRPGLRQAVARSLDRATIVRRVTLDLRSPQRQLVPPDLPGSDPTAWPAYDPSGARALYRQAGYCGGRVLTLPFTYRSDIPTDRLFALTWQAQLRRDLGDCVTLEVSGMESTTAYSQLDKGALTMLFYDWIGDYPDAENFLMPLLSCSKAEGDRCLEGNSVLGGTFWTAPGLEEELRRSSQLDGPERIALLVAIQRRVAAASPYVPVWLSAPVAWGQPGVSQPRFDGSGRVMLGELRRLPAAAAARVP</sequence>
<evidence type="ECO:0000256" key="3">
    <source>
        <dbReference type="ARBA" id="ARBA00022448"/>
    </source>
</evidence>
<dbReference type="EMBL" id="JAYGHX010000003">
    <property type="protein sequence ID" value="MEA5391100.1"/>
    <property type="molecule type" value="Genomic_DNA"/>
</dbReference>
<dbReference type="PANTHER" id="PTHR30290:SF10">
    <property type="entry name" value="PERIPLASMIC OLIGOPEPTIDE-BINDING PROTEIN-RELATED"/>
    <property type="match status" value="1"/>
</dbReference>
<evidence type="ECO:0000313" key="6">
    <source>
        <dbReference type="EMBL" id="MEA5391100.1"/>
    </source>
</evidence>
<evidence type="ECO:0000256" key="1">
    <source>
        <dbReference type="ARBA" id="ARBA00004196"/>
    </source>
</evidence>
<dbReference type="Pfam" id="PF00496">
    <property type="entry name" value="SBP_bac_5"/>
    <property type="match status" value="1"/>
</dbReference>
<dbReference type="InterPro" id="IPR030678">
    <property type="entry name" value="Peptide/Ni-bd"/>
</dbReference>
<dbReference type="Gene3D" id="3.40.190.10">
    <property type="entry name" value="Periplasmic binding protein-like II"/>
    <property type="match status" value="1"/>
</dbReference>
<keyword evidence="3" id="KW-0813">Transport</keyword>
<evidence type="ECO:0000256" key="2">
    <source>
        <dbReference type="ARBA" id="ARBA00005695"/>
    </source>
</evidence>
<reference evidence="6 7" key="1">
    <citation type="submission" date="2023-12" db="EMBL/GenBank/DDBJ databases">
        <title>Baltic Sea Cyanobacteria.</title>
        <authorList>
            <person name="Delbaje E."/>
            <person name="Fewer D.P."/>
            <person name="Shishido T.K."/>
        </authorList>
    </citation>
    <scope>NUCLEOTIDE SEQUENCE [LARGE SCALE GENOMIC DNA]</scope>
    <source>
        <strain evidence="6 7">UHCC 0139</strain>
    </source>
</reference>
<keyword evidence="7" id="KW-1185">Reference proteome</keyword>
<protein>
    <submittedName>
        <fullName evidence="6">ABC transporter substrate-binding protein</fullName>
    </submittedName>
</protein>
<dbReference type="InterPro" id="IPR000914">
    <property type="entry name" value="SBP_5_dom"/>
</dbReference>
<organism evidence="6 7">
    <name type="scientific">Cyanobium gracile UHCC 0139</name>
    <dbReference type="NCBI Taxonomy" id="3110308"/>
    <lineage>
        <taxon>Bacteria</taxon>
        <taxon>Bacillati</taxon>
        <taxon>Cyanobacteriota</taxon>
        <taxon>Cyanophyceae</taxon>
        <taxon>Synechococcales</taxon>
        <taxon>Prochlorococcaceae</taxon>
        <taxon>Cyanobium</taxon>
    </lineage>
</organism>
<feature type="domain" description="Solute-binding protein family 5" evidence="5">
    <location>
        <begin position="82"/>
        <end position="443"/>
    </location>
</feature>
<comment type="subcellular location">
    <subcellularLocation>
        <location evidence="1">Cell envelope</location>
    </subcellularLocation>
</comment>